<accession>A0ACB7EQI6</accession>
<dbReference type="Proteomes" id="UP000805704">
    <property type="component" value="Chromosome 4"/>
</dbReference>
<name>A0ACB7EQI6_NIBAL</name>
<organism evidence="1 2">
    <name type="scientific">Nibea albiflora</name>
    <name type="common">Yellow drum</name>
    <name type="synonym">Corvina albiflora</name>
    <dbReference type="NCBI Taxonomy" id="240163"/>
    <lineage>
        <taxon>Eukaryota</taxon>
        <taxon>Metazoa</taxon>
        <taxon>Chordata</taxon>
        <taxon>Craniata</taxon>
        <taxon>Vertebrata</taxon>
        <taxon>Euteleostomi</taxon>
        <taxon>Actinopterygii</taxon>
        <taxon>Neopterygii</taxon>
        <taxon>Teleostei</taxon>
        <taxon>Neoteleostei</taxon>
        <taxon>Acanthomorphata</taxon>
        <taxon>Eupercaria</taxon>
        <taxon>Sciaenidae</taxon>
        <taxon>Nibea</taxon>
    </lineage>
</organism>
<keyword evidence="2" id="KW-1185">Reference proteome</keyword>
<gene>
    <name evidence="1" type="primary">KCNV2.3</name>
    <name evidence="1" type="ORF">GBF38_007471</name>
</gene>
<dbReference type="EMBL" id="CM024792">
    <property type="protein sequence ID" value="KAG8003111.1"/>
    <property type="molecule type" value="Genomic_DNA"/>
</dbReference>
<proteinExistence type="predicted"/>
<comment type="caution">
    <text evidence="1">The sequence shown here is derived from an EMBL/GenBank/DDBJ whole genome shotgun (WGS) entry which is preliminary data.</text>
</comment>
<evidence type="ECO:0000313" key="1">
    <source>
        <dbReference type="EMBL" id="KAG8003111.1"/>
    </source>
</evidence>
<reference evidence="1" key="1">
    <citation type="submission" date="2020-04" db="EMBL/GenBank/DDBJ databases">
        <title>A chromosome-scale assembly and high-density genetic map of the yellow drum (Nibea albiflora) genome.</title>
        <authorList>
            <person name="Xu D."/>
            <person name="Zhang W."/>
            <person name="Chen R."/>
            <person name="Tan P."/>
            <person name="Wang L."/>
            <person name="Song H."/>
            <person name="Tian L."/>
            <person name="Zhu Q."/>
            <person name="Wang B."/>
        </authorList>
    </citation>
    <scope>NUCLEOTIDE SEQUENCE</scope>
    <source>
        <strain evidence="1">ZJHYS-2018</strain>
    </source>
</reference>
<evidence type="ECO:0000313" key="2">
    <source>
        <dbReference type="Proteomes" id="UP000805704"/>
    </source>
</evidence>
<sequence length="1250" mass="141525">MGHLGGLVLLIVPLTCHQIWAVNTCPPGNQLCDKRTDCKDGRDLSGRPCGSSPPHPQTSPKCPASDFQCGDGHCVPQAWKCDNARDCSDGSDEESCAENECEVNNGGCSHECLDLPMGFLCICPDNMRQVDDTHCEEADACLESDVCDQLCVHMNGSFTCDCHKDYQMNPTTKECKAKGDEAQLVFTSSKGMRWISITGAENRKPAPHIPGPGPVAVLASNRTLYWARQGRGSIYRVSMDAKKQNSVLVLKVQGSVSGLAVDWIHQLLYWTNADSGSVNVGLLDGSAWRPLITGLDKPSAVAVDPLQGLLFWAQCGSSPKIERASLDGRDRKTLVISAIRHPVALSLGPSVCGHTGTVCQHRCVFDLLSESPEFSCTYPEMGQNKSQETPAISRTLPASTFSDPAFAGIISLIMFLSVLLVGMALWWWREEFRPSRSLTEQSFSLKESQDPLVIQEPTTGPNTEDNKTFPFSQEKTFKAWRSLENLDSPGFKADCPNAKDRPECQQSINVNVGGKVFYIPKQYAIKYPQTRIGSLALCRDKAKFLMLCDDYSVCKNEFFFDRDPTFFHHILHFYTSGVLWVIREMCPINFEEEIAYWGLSLKDTQLCCWLVFEERVDDVRDNLKVERELMAEIEVKSSDECFKDMMFGDIRKSLWNLVEDPYSSALAKGFTVVSNLFVLFSIAAMTLNTVEELQTYKINNRTHMEWVEIITIVFFTFEYLIRLVTTPNITMFLKSGLNFVDMVAVMPYFIQIIFDASTDSEDMKGQEDLRTMSRVSKVSHVLKVIKLLRIFRILKLARHSTGMRAFGFTLRQCYQQACCIFLFIAMGIFTFSALLHSAERETEGSTITSIPYAWWWAAVSISTVGYGDVVPVTILGRVVAFGCISFGIILNGMPISFLFNKFSDYYAKLKAQEYNTTSVQRRFQLKRRLRRKMDRKEFDTVKEEEDVSFSSLPGTIKDFLYYQHCRHFPMLLDLPDKCGGADKSAEVFLLLVIKSSPVNYDRREVLRKTWAKERLQNGVWIRRIFITGTTDSGFEKKRLNKLLELEQREYSDILQWDFTDTFYNLTLKQILFLEWMERNCPNARFLLNGDDDVFANTDNMVEYLQSLKDNDGSKHLFTGHLIQYVGPIRSPGSKYYIPVQVQKSDSYPPYCGGGGFLLSGYTALVIYNMSQSIDLLPIDDVYMGMCLVKAGLGPTSHMGVKTAGLYIPSNRLDGYDPCFYKDVLLVHRFLSAHMYFMWHRIHDPNLKCSF</sequence>
<protein>
    <submittedName>
        <fullName evidence="1">Potassium voltage-gated channel subfamily V member 2</fullName>
    </submittedName>
</protein>